<dbReference type="Proteomes" id="UP001556653">
    <property type="component" value="Unassembled WGS sequence"/>
</dbReference>
<dbReference type="EMBL" id="JBAKFJ010000001">
    <property type="protein sequence ID" value="MEX0386010.1"/>
    <property type="molecule type" value="Genomic_DNA"/>
</dbReference>
<sequence length="81" mass="8774">MDLSRGSLIKRGMWPLCVVEVDVTAEPSLQGSRAVVAPQVDVLVLQRSPQSLDPLGAGELRALIGIEDQRLTLIEGRIQPD</sequence>
<evidence type="ECO:0000313" key="1">
    <source>
        <dbReference type="EMBL" id="MEX0386010.1"/>
    </source>
</evidence>
<accession>A0ABV3S9I9</accession>
<comment type="caution">
    <text evidence="1">The sequence shown here is derived from an EMBL/GenBank/DDBJ whole genome shotgun (WGS) entry which is preliminary data.</text>
</comment>
<reference evidence="1 2" key="1">
    <citation type="submission" date="2024-02" db="EMBL/GenBank/DDBJ databases">
        <title>New especies of Spiribacter isolated from saline water.</title>
        <authorList>
            <person name="Leon M.J."/>
            <person name="De La Haba R."/>
            <person name="Sanchez-Porro C."/>
            <person name="Ventosa A."/>
        </authorList>
    </citation>
    <scope>NUCLEOTIDE SEQUENCE [LARGE SCALE GENOMIC DNA]</scope>
    <source>
        <strain evidence="2">ag22IC4-227</strain>
    </source>
</reference>
<evidence type="ECO:0000313" key="2">
    <source>
        <dbReference type="Proteomes" id="UP001556653"/>
    </source>
</evidence>
<protein>
    <submittedName>
        <fullName evidence="1">Uncharacterized protein</fullName>
    </submittedName>
</protein>
<name>A0ABV3S9I9_9GAMM</name>
<dbReference type="RefSeq" id="WP_367966491.1">
    <property type="nucleotide sequence ID" value="NZ_JBAKFI010000004.1"/>
</dbReference>
<proteinExistence type="predicted"/>
<gene>
    <name evidence="1" type="ORF">V6X64_03240</name>
</gene>
<organism evidence="1 2">
    <name type="scientific">Spiribacter onubensis</name>
    <dbReference type="NCBI Taxonomy" id="3122420"/>
    <lineage>
        <taxon>Bacteria</taxon>
        <taxon>Pseudomonadati</taxon>
        <taxon>Pseudomonadota</taxon>
        <taxon>Gammaproteobacteria</taxon>
        <taxon>Chromatiales</taxon>
        <taxon>Ectothiorhodospiraceae</taxon>
        <taxon>Spiribacter</taxon>
    </lineage>
</organism>
<keyword evidence="2" id="KW-1185">Reference proteome</keyword>